<dbReference type="Pfam" id="PF03392">
    <property type="entry name" value="OS-D"/>
    <property type="match status" value="1"/>
</dbReference>
<reference evidence="2 3" key="1">
    <citation type="submission" date="2020-04" db="EMBL/GenBank/DDBJ databases">
        <authorList>
            <person name="Wallbank WR R."/>
            <person name="Pardo Diaz C."/>
            <person name="Kozak K."/>
            <person name="Martin S."/>
            <person name="Jiggins C."/>
            <person name="Moest M."/>
            <person name="Warren A I."/>
            <person name="Byers J.R.P. K."/>
            <person name="Montejo-Kovacevich G."/>
            <person name="Yen C E."/>
        </authorList>
    </citation>
    <scope>NUCLEOTIDE SEQUENCE [LARGE SCALE GENOMIC DNA]</scope>
</reference>
<dbReference type="PANTHER" id="PTHR11257">
    <property type="entry name" value="CHEMOSENSORY PROTEIN-RELATED"/>
    <property type="match status" value="1"/>
</dbReference>
<dbReference type="PANTHER" id="PTHR11257:SF12">
    <property type="entry name" value="EJACULATORY BULB-SPECIFIC PROTEIN 3-RELATED"/>
    <property type="match status" value="1"/>
</dbReference>
<dbReference type="SUPFAM" id="SSF100910">
    <property type="entry name" value="Chemosensory protein Csp2"/>
    <property type="match status" value="1"/>
</dbReference>
<feature type="signal peptide" evidence="1">
    <location>
        <begin position="1"/>
        <end position="18"/>
    </location>
</feature>
<keyword evidence="1" id="KW-0732">Signal</keyword>
<organism evidence="2 3">
    <name type="scientific">Arctia plantaginis</name>
    <name type="common">Wood tiger moth</name>
    <name type="synonym">Phalaena plantaginis</name>
    <dbReference type="NCBI Taxonomy" id="874455"/>
    <lineage>
        <taxon>Eukaryota</taxon>
        <taxon>Metazoa</taxon>
        <taxon>Ecdysozoa</taxon>
        <taxon>Arthropoda</taxon>
        <taxon>Hexapoda</taxon>
        <taxon>Insecta</taxon>
        <taxon>Pterygota</taxon>
        <taxon>Neoptera</taxon>
        <taxon>Endopterygota</taxon>
        <taxon>Lepidoptera</taxon>
        <taxon>Glossata</taxon>
        <taxon>Ditrysia</taxon>
        <taxon>Noctuoidea</taxon>
        <taxon>Erebidae</taxon>
        <taxon>Arctiinae</taxon>
        <taxon>Arctia</taxon>
    </lineage>
</organism>
<sequence>MNTSILFTVMALTGFAASETYTDQYDDINVGEILENKKLLVPYIKCVLDQGRCVPEGKELKAHIKDALQNGCAKCTDKQRKMARKVVKHLKEKEQDYYKQMVSKYDPEDKYKSTYEAFLAADN</sequence>
<protein>
    <recommendedName>
        <fullName evidence="4">Chemosensory protein</fullName>
    </recommendedName>
</protein>
<dbReference type="AlphaFoldDB" id="A0A8S0ZFV7"/>
<dbReference type="InterPro" id="IPR005055">
    <property type="entry name" value="A10/PebIII"/>
</dbReference>
<dbReference type="EMBL" id="CADEBC010000473">
    <property type="protein sequence ID" value="CAB3231654.1"/>
    <property type="molecule type" value="Genomic_DNA"/>
</dbReference>
<dbReference type="Proteomes" id="UP000494106">
    <property type="component" value="Unassembled WGS sequence"/>
</dbReference>
<gene>
    <name evidence="2" type="ORF">APLA_LOCUS4523</name>
</gene>
<dbReference type="OrthoDB" id="6625994at2759"/>
<evidence type="ECO:0000256" key="1">
    <source>
        <dbReference type="SAM" id="SignalP"/>
    </source>
</evidence>
<dbReference type="InterPro" id="IPR036682">
    <property type="entry name" value="OS_D_A10/PebIII_sf"/>
</dbReference>
<evidence type="ECO:0000313" key="3">
    <source>
        <dbReference type="Proteomes" id="UP000494106"/>
    </source>
</evidence>
<comment type="caution">
    <text evidence="2">The sequence shown here is derived from an EMBL/GenBank/DDBJ whole genome shotgun (WGS) entry which is preliminary data.</text>
</comment>
<keyword evidence="3" id="KW-1185">Reference proteome</keyword>
<accession>A0A8S0ZFV7</accession>
<feature type="chain" id="PRO_5035790325" description="Chemosensory protein" evidence="1">
    <location>
        <begin position="19"/>
        <end position="123"/>
    </location>
</feature>
<evidence type="ECO:0008006" key="4">
    <source>
        <dbReference type="Google" id="ProtNLM"/>
    </source>
</evidence>
<evidence type="ECO:0000313" key="2">
    <source>
        <dbReference type="EMBL" id="CAB3231654.1"/>
    </source>
</evidence>
<dbReference type="Gene3D" id="1.10.2080.10">
    <property type="entry name" value="Insect odorant-binding protein A10/Ejaculatory bulb-specific protein 3"/>
    <property type="match status" value="1"/>
</dbReference>
<name>A0A8S0ZFV7_ARCPL</name>
<proteinExistence type="predicted"/>